<evidence type="ECO:0000256" key="5">
    <source>
        <dbReference type="ARBA" id="ARBA00022840"/>
    </source>
</evidence>
<dbReference type="InterPro" id="IPR014746">
    <property type="entry name" value="Gln_synth/guanido_kin_cat_dom"/>
</dbReference>
<keyword evidence="3" id="KW-0436">Ligase</keyword>
<feature type="domain" description="GS beta-grasp" evidence="9">
    <location>
        <begin position="41"/>
        <end position="142"/>
    </location>
</feature>
<dbReference type="AlphaFoldDB" id="A0A327JL89"/>
<comment type="similarity">
    <text evidence="7 8">Belongs to the glutamine synthetase family.</text>
</comment>
<dbReference type="PANTHER" id="PTHR43785:SF12">
    <property type="entry name" value="TYPE-1 GLUTAMINE SYNTHETASE 2"/>
    <property type="match status" value="1"/>
</dbReference>
<evidence type="ECO:0000313" key="12">
    <source>
        <dbReference type="Proteomes" id="UP000249299"/>
    </source>
</evidence>
<evidence type="ECO:0000259" key="9">
    <source>
        <dbReference type="PROSITE" id="PS51986"/>
    </source>
</evidence>
<keyword evidence="5" id="KW-0067">ATP-binding</keyword>
<comment type="function">
    <text evidence="2">Catalyzes the ATP-dependent biosynthesis of glutamine from glutamate and ammonia.</text>
</comment>
<dbReference type="OrthoDB" id="9807095at2"/>
<dbReference type="PROSITE" id="PS51987">
    <property type="entry name" value="GS_CATALYTIC"/>
    <property type="match status" value="1"/>
</dbReference>
<dbReference type="InterPro" id="IPR036651">
    <property type="entry name" value="Gln_synt_N_sf"/>
</dbReference>
<keyword evidence="6" id="KW-0535">Nitrogen fixation</keyword>
<dbReference type="InterPro" id="IPR008147">
    <property type="entry name" value="Gln_synt_N"/>
</dbReference>
<sequence length="490" mass="53639">MNRTMADIASDIAAGFLAEHGHMTPDDARRAADVIARIEADGIETVRFSFADQHGVLRGKTMVAGAVASAFRNGITAPSTLLLKDTSHRTVFPVWGTDAGFGAGALVGAGDILLVPDPATYRVLPFSPHSASILCDVVQKDGSAIPFSARTVLKTALDKLTERGLKLICGLEVEFHIFRIEETRLDHGDAGMPGLPPETSLLAHGYQLLTEGVYDMLEGLMDELRRGCETLGLPIRSMEAEFGPSQLEFTFDPDHPMAHADAMMLFRSMTKQYCRQRGLHGTFMCRPKVDNGAASGWHLHQSVEDLQTGDNLFMPESDGTISPTASAWIAGLLEHAAECCLLTTPTVNGYKRYQPYQLAPDRIQWGHDNKGAMIRALFSPHDRASRIENRVAEPAANPYYYFASQILAGLDGLARGLEAPAPVETPYDSGAPELPKSLISAVEAFEAGTLFTGTIGPEFVAYLSRIKRAEWDRYLTTVSEWEQREYFTLF</sequence>
<dbReference type="SUPFAM" id="SSF55931">
    <property type="entry name" value="Glutamine synthetase/guanido kinase"/>
    <property type="match status" value="1"/>
</dbReference>
<evidence type="ECO:0000256" key="3">
    <source>
        <dbReference type="ARBA" id="ARBA00022598"/>
    </source>
</evidence>
<dbReference type="GO" id="GO:0004356">
    <property type="term" value="F:glutamine synthetase activity"/>
    <property type="evidence" value="ECO:0007669"/>
    <property type="project" value="InterPro"/>
</dbReference>
<proteinExistence type="inferred from homology"/>
<evidence type="ECO:0000256" key="1">
    <source>
        <dbReference type="ARBA" id="ARBA00001946"/>
    </source>
</evidence>
<dbReference type="InterPro" id="IPR008146">
    <property type="entry name" value="Gln_synth_cat_dom"/>
</dbReference>
<accession>A0A327JL89</accession>
<dbReference type="Pfam" id="PF00120">
    <property type="entry name" value="Gln-synt_C"/>
    <property type="match status" value="1"/>
</dbReference>
<evidence type="ECO:0000313" key="11">
    <source>
        <dbReference type="EMBL" id="RAI27109.1"/>
    </source>
</evidence>
<dbReference type="EMBL" id="NPEV01000022">
    <property type="protein sequence ID" value="RAI27109.1"/>
    <property type="molecule type" value="Genomic_DNA"/>
</dbReference>
<keyword evidence="12" id="KW-1185">Reference proteome</keyword>
<name>A0A327JL89_9HYPH</name>
<dbReference type="GO" id="GO:0005524">
    <property type="term" value="F:ATP binding"/>
    <property type="evidence" value="ECO:0007669"/>
    <property type="project" value="UniProtKB-KW"/>
</dbReference>
<gene>
    <name evidence="11" type="ORF">CH339_11595</name>
</gene>
<dbReference type="PANTHER" id="PTHR43785">
    <property type="entry name" value="GAMMA-GLUTAMYLPUTRESCINE SYNTHETASE"/>
    <property type="match status" value="1"/>
</dbReference>
<evidence type="ECO:0000256" key="2">
    <source>
        <dbReference type="ARBA" id="ARBA00003117"/>
    </source>
</evidence>
<feature type="domain" description="GS catalytic" evidence="10">
    <location>
        <begin position="149"/>
        <end position="490"/>
    </location>
</feature>
<dbReference type="GO" id="GO:0006542">
    <property type="term" value="P:glutamine biosynthetic process"/>
    <property type="evidence" value="ECO:0007669"/>
    <property type="project" value="InterPro"/>
</dbReference>
<evidence type="ECO:0000256" key="7">
    <source>
        <dbReference type="PROSITE-ProRule" id="PRU01330"/>
    </source>
</evidence>
<organism evidence="11 12">
    <name type="scientific">Rhodobium orientis</name>
    <dbReference type="NCBI Taxonomy" id="34017"/>
    <lineage>
        <taxon>Bacteria</taxon>
        <taxon>Pseudomonadati</taxon>
        <taxon>Pseudomonadota</taxon>
        <taxon>Alphaproteobacteria</taxon>
        <taxon>Hyphomicrobiales</taxon>
        <taxon>Rhodobiaceae</taxon>
        <taxon>Rhodobium</taxon>
    </lineage>
</organism>
<dbReference type="PROSITE" id="PS51986">
    <property type="entry name" value="GS_BETA_GRASP"/>
    <property type="match status" value="1"/>
</dbReference>
<evidence type="ECO:0000256" key="8">
    <source>
        <dbReference type="RuleBase" id="RU000384"/>
    </source>
</evidence>
<dbReference type="Gene3D" id="3.30.590.10">
    <property type="entry name" value="Glutamine synthetase/guanido kinase, catalytic domain"/>
    <property type="match status" value="1"/>
</dbReference>
<protein>
    <submittedName>
        <fullName evidence="11">Glutamine synthetase</fullName>
    </submittedName>
</protein>
<evidence type="ECO:0000256" key="4">
    <source>
        <dbReference type="ARBA" id="ARBA00022741"/>
    </source>
</evidence>
<comment type="cofactor">
    <cofactor evidence="1">
        <name>Mg(2+)</name>
        <dbReference type="ChEBI" id="CHEBI:18420"/>
    </cofactor>
</comment>
<evidence type="ECO:0000259" key="10">
    <source>
        <dbReference type="PROSITE" id="PS51987"/>
    </source>
</evidence>
<dbReference type="Proteomes" id="UP000249299">
    <property type="component" value="Unassembled WGS sequence"/>
</dbReference>
<reference evidence="11 12" key="1">
    <citation type="submission" date="2017-07" db="EMBL/GenBank/DDBJ databases">
        <title>Draft Genome Sequences of Select Purple Nonsulfur Bacteria.</title>
        <authorList>
            <person name="Lasarre B."/>
            <person name="Mckinlay J.B."/>
        </authorList>
    </citation>
    <scope>NUCLEOTIDE SEQUENCE [LARGE SCALE GENOMIC DNA]</scope>
    <source>
        <strain evidence="11 12">DSM 11290</strain>
    </source>
</reference>
<dbReference type="SUPFAM" id="SSF54368">
    <property type="entry name" value="Glutamine synthetase, N-terminal domain"/>
    <property type="match status" value="1"/>
</dbReference>
<comment type="caution">
    <text evidence="11">The sequence shown here is derived from an EMBL/GenBank/DDBJ whole genome shotgun (WGS) entry which is preliminary data.</text>
</comment>
<evidence type="ECO:0000256" key="6">
    <source>
        <dbReference type="ARBA" id="ARBA00023231"/>
    </source>
</evidence>
<keyword evidence="4" id="KW-0547">Nucleotide-binding</keyword>
<dbReference type="Gene3D" id="3.10.20.70">
    <property type="entry name" value="Glutamine synthetase, N-terminal domain"/>
    <property type="match status" value="1"/>
</dbReference>
<dbReference type="SMART" id="SM01230">
    <property type="entry name" value="Gln-synt_C"/>
    <property type="match status" value="1"/>
</dbReference>